<sequence>MLSFCKHTAWYLLAENVMIKHPTSSHSLREALCCERGYKRKKQPEQVRAALIHSAAELAALEGLTGVTVQAVSAAAGVTKGGFFHHFPHKQALLDAVFESFLAENEQAIDRVMAADEPSSGCFTRAYISVAFDDILQAEKSLRIPLSLSMMASPELCERWSLWLAGRLQRHHETDSLPQHEVARLAADGAWLAYSLGNARGIRDALSLKNILLTLTRERPLS</sequence>
<dbReference type="Pfam" id="PF00440">
    <property type="entry name" value="TetR_N"/>
    <property type="match status" value="1"/>
</dbReference>
<gene>
    <name evidence="4" type="ORF">ERHA53_01470</name>
</gene>
<proteinExistence type="predicted"/>
<dbReference type="InterPro" id="IPR036271">
    <property type="entry name" value="Tet_transcr_reg_TetR-rel_C_sf"/>
</dbReference>
<dbReference type="PRINTS" id="PR00455">
    <property type="entry name" value="HTHTETR"/>
</dbReference>
<dbReference type="InterPro" id="IPR001647">
    <property type="entry name" value="HTH_TetR"/>
</dbReference>
<feature type="domain" description="HTH tetR-type" evidence="3">
    <location>
        <begin position="45"/>
        <end position="105"/>
    </location>
</feature>
<accession>A0ABM7MUS0</accession>
<dbReference type="PANTHER" id="PTHR30055:SF148">
    <property type="entry name" value="TETR-FAMILY TRANSCRIPTIONAL REGULATOR"/>
    <property type="match status" value="1"/>
</dbReference>
<dbReference type="SUPFAM" id="SSF48498">
    <property type="entry name" value="Tetracyclin repressor-like, C-terminal domain"/>
    <property type="match status" value="1"/>
</dbReference>
<evidence type="ECO:0000259" key="3">
    <source>
        <dbReference type="PROSITE" id="PS50977"/>
    </source>
</evidence>
<keyword evidence="5" id="KW-1185">Reference proteome</keyword>
<dbReference type="InterPro" id="IPR041479">
    <property type="entry name" value="TetR_CgmR_C"/>
</dbReference>
<evidence type="ECO:0000313" key="4">
    <source>
        <dbReference type="EMBL" id="BCQ32804.1"/>
    </source>
</evidence>
<dbReference type="Proteomes" id="UP000677515">
    <property type="component" value="Chromosome"/>
</dbReference>
<dbReference type="InterPro" id="IPR050109">
    <property type="entry name" value="HTH-type_TetR-like_transc_reg"/>
</dbReference>
<feature type="DNA-binding region" description="H-T-H motif" evidence="2">
    <location>
        <begin position="68"/>
        <end position="87"/>
    </location>
</feature>
<dbReference type="EMBL" id="AP024329">
    <property type="protein sequence ID" value="BCQ32804.1"/>
    <property type="molecule type" value="Genomic_DNA"/>
</dbReference>
<dbReference type="SUPFAM" id="SSF46689">
    <property type="entry name" value="Homeodomain-like"/>
    <property type="match status" value="1"/>
</dbReference>
<organism evidence="4 5">
    <name type="scientific">Erwinia rhapontici</name>
    <name type="common">Pectobacterium rhapontici</name>
    <dbReference type="NCBI Taxonomy" id="55212"/>
    <lineage>
        <taxon>Bacteria</taxon>
        <taxon>Pseudomonadati</taxon>
        <taxon>Pseudomonadota</taxon>
        <taxon>Gammaproteobacteria</taxon>
        <taxon>Enterobacterales</taxon>
        <taxon>Erwiniaceae</taxon>
        <taxon>Erwinia</taxon>
    </lineage>
</organism>
<dbReference type="InterPro" id="IPR009057">
    <property type="entry name" value="Homeodomain-like_sf"/>
</dbReference>
<dbReference type="PANTHER" id="PTHR30055">
    <property type="entry name" value="HTH-TYPE TRANSCRIPTIONAL REGULATOR RUTR"/>
    <property type="match status" value="1"/>
</dbReference>
<reference evidence="4 5" key="1">
    <citation type="submission" date="2021-01" db="EMBL/GenBank/DDBJ databases">
        <title>Complete genome sequence of Erwinia rhapontici MAFF 311153.</title>
        <authorList>
            <person name="Morohoshi T."/>
            <person name="Someya N."/>
        </authorList>
    </citation>
    <scope>NUCLEOTIDE SEQUENCE [LARGE SCALE GENOMIC DNA]</scope>
    <source>
        <strain evidence="4 5">MAFF 311153</strain>
    </source>
</reference>
<evidence type="ECO:0000313" key="5">
    <source>
        <dbReference type="Proteomes" id="UP000677515"/>
    </source>
</evidence>
<evidence type="ECO:0000256" key="2">
    <source>
        <dbReference type="PROSITE-ProRule" id="PRU00335"/>
    </source>
</evidence>
<dbReference type="Pfam" id="PF17937">
    <property type="entry name" value="TetR_C_28"/>
    <property type="match status" value="1"/>
</dbReference>
<evidence type="ECO:0000256" key="1">
    <source>
        <dbReference type="ARBA" id="ARBA00023125"/>
    </source>
</evidence>
<dbReference type="PROSITE" id="PS50977">
    <property type="entry name" value="HTH_TETR_2"/>
    <property type="match status" value="1"/>
</dbReference>
<keyword evidence="1 2" id="KW-0238">DNA-binding</keyword>
<name>A0ABM7MUS0_ERWRD</name>
<protein>
    <recommendedName>
        <fullName evidence="3">HTH tetR-type domain-containing protein</fullName>
    </recommendedName>
</protein>
<dbReference type="Gene3D" id="1.10.357.10">
    <property type="entry name" value="Tetracycline Repressor, domain 2"/>
    <property type="match status" value="1"/>
</dbReference>